<reference evidence="2" key="1">
    <citation type="submission" date="2024-04" db="EMBL/GenBank/DDBJ databases">
        <title>Phylogenomic analyses of a clade within the roseobacter group suggest taxonomic reassignments of species of the genera Aestuariivita, Citreicella, Loktanella, Nautella, Pelagibaca, Ruegeria, Thalassobius, Thiobacimonas and Tropicibacter, and the proposal o.</title>
        <authorList>
            <person name="Jeon C.O."/>
        </authorList>
    </citation>
    <scope>NUCLEOTIDE SEQUENCE [LARGE SCALE GENOMIC DNA]</scope>
    <source>
        <strain evidence="2">BS5-3</strain>
    </source>
</reference>
<organism evidence="1 2">
    <name type="scientific">Yoonia phaeophyticola</name>
    <dbReference type="NCBI Taxonomy" id="3137369"/>
    <lineage>
        <taxon>Bacteria</taxon>
        <taxon>Pseudomonadati</taxon>
        <taxon>Pseudomonadota</taxon>
        <taxon>Alphaproteobacteria</taxon>
        <taxon>Rhodobacterales</taxon>
        <taxon>Paracoccaceae</taxon>
        <taxon>Yoonia</taxon>
    </lineage>
</organism>
<keyword evidence="1" id="KW-0282">Flagellum</keyword>
<dbReference type="EMBL" id="CP150951">
    <property type="protein sequence ID" value="WZC49377.1"/>
    <property type="molecule type" value="Genomic_DNA"/>
</dbReference>
<name>A0ABZ2V4K3_9RHOB</name>
<proteinExistence type="predicted"/>
<sequence>MKKLLLPILLLLVGVGSGVGAGLVLKPEPLPDELAEGHPCGDPATMTAAVAPEPISEAREYAKLSNQFIVPVVEQGRVSALVVLSLSIEVTEGNQPAIFAVEPKLRDGFLQVMFDHANIGGFSGNFTAGTNMRALRNDLMRVARDVSGDIVTDVLIIDIVRQDS</sequence>
<accession>A0ABZ2V4K3</accession>
<dbReference type="Proteomes" id="UP001440612">
    <property type="component" value="Chromosome"/>
</dbReference>
<evidence type="ECO:0000313" key="1">
    <source>
        <dbReference type="EMBL" id="WZC49377.1"/>
    </source>
</evidence>
<gene>
    <name evidence="1" type="ORF">AABB29_01585</name>
</gene>
<keyword evidence="2" id="KW-1185">Reference proteome</keyword>
<dbReference type="RefSeq" id="WP_341367487.1">
    <property type="nucleotide sequence ID" value="NZ_CP150951.2"/>
</dbReference>
<evidence type="ECO:0000313" key="2">
    <source>
        <dbReference type="Proteomes" id="UP001440612"/>
    </source>
</evidence>
<protein>
    <submittedName>
        <fullName evidence="1">Flagellar basal body-associated FliL family protein</fullName>
    </submittedName>
</protein>
<keyword evidence="1" id="KW-0966">Cell projection</keyword>
<keyword evidence="1" id="KW-0969">Cilium</keyword>